<protein>
    <submittedName>
        <fullName evidence="4">LysM repeat-containing protein</fullName>
    </submittedName>
</protein>
<dbReference type="InterPro" id="IPR036779">
    <property type="entry name" value="LysM_dom_sf"/>
</dbReference>
<dbReference type="SUPFAM" id="SSF54106">
    <property type="entry name" value="LysM domain"/>
    <property type="match status" value="1"/>
</dbReference>
<evidence type="ECO:0000256" key="1">
    <source>
        <dbReference type="SAM" id="MobiDB-lite"/>
    </source>
</evidence>
<dbReference type="SMART" id="SM00257">
    <property type="entry name" value="LysM"/>
    <property type="match status" value="1"/>
</dbReference>
<dbReference type="Pfam" id="PF01476">
    <property type="entry name" value="LysM"/>
    <property type="match status" value="1"/>
</dbReference>
<reference evidence="4 5" key="1">
    <citation type="submission" date="2018-06" db="EMBL/GenBank/DDBJ databases">
        <authorList>
            <consortium name="Pathogen Informatics"/>
            <person name="Doyle S."/>
        </authorList>
    </citation>
    <scope>NUCLEOTIDE SEQUENCE [LARGE SCALE GENOMIC DNA]</scope>
    <source>
        <strain evidence="5">NCTC 11391</strain>
    </source>
</reference>
<dbReference type="PROSITE" id="PS51782">
    <property type="entry name" value="LYSM"/>
    <property type="match status" value="1"/>
</dbReference>
<evidence type="ECO:0000259" key="3">
    <source>
        <dbReference type="PROSITE" id="PS51782"/>
    </source>
</evidence>
<evidence type="ECO:0000313" key="5">
    <source>
        <dbReference type="Proteomes" id="UP000254082"/>
    </source>
</evidence>
<organism evidence="4 5">
    <name type="scientific">Streptococcus downei MFe28</name>
    <dbReference type="NCBI Taxonomy" id="764290"/>
    <lineage>
        <taxon>Bacteria</taxon>
        <taxon>Bacillati</taxon>
        <taxon>Bacillota</taxon>
        <taxon>Bacilli</taxon>
        <taxon>Lactobacillales</taxon>
        <taxon>Streptococcaceae</taxon>
        <taxon>Streptococcus</taxon>
    </lineage>
</organism>
<dbReference type="Proteomes" id="UP000254082">
    <property type="component" value="Unassembled WGS sequence"/>
</dbReference>
<feature type="domain" description="LysM" evidence="3">
    <location>
        <begin position="39"/>
        <end position="83"/>
    </location>
</feature>
<sequence length="350" mass="36226">MSIKSILKDSLHSKKLALAGLSAAAAFGATAAANVVHAETYTVQAGDTLSEIAESHNTTVDNLAQTNNIANPDFIVAGQTIEVGGTVSSAMGVAQDLENDATAADTQAASADETAVQPQEVADASTTSEAPVDYTQDATATSEAPAQEEISVADSQAPQEAPVQEDTSAQDAATTSEAPAQEQADQTSTDQASEETSQAPASEEDNQDTASSEEAQAPQDANAVVSEDSASSEAPQEEATPASEAAEATSEAPAQEDEDSSAQAAPASSGYSSNLSAADAAAKEEIAQRESGGNYSAENGSYYGRYQLTRDYLNNDLSEENQERTADDYVNSRYGSWSAALDYWNANGWY</sequence>
<feature type="compositionally biased region" description="Low complexity" evidence="1">
    <location>
        <begin position="220"/>
        <end position="253"/>
    </location>
</feature>
<dbReference type="CDD" id="cd00118">
    <property type="entry name" value="LysM"/>
    <property type="match status" value="1"/>
</dbReference>
<dbReference type="PANTHER" id="PTHR33734:SF22">
    <property type="entry name" value="MEMBRANE-BOUND LYTIC MUREIN TRANSGLYCOSYLASE D"/>
    <property type="match status" value="1"/>
</dbReference>
<keyword evidence="2" id="KW-0732">Signal</keyword>
<dbReference type="RefSeq" id="WP_002999710.1">
    <property type="nucleotide sequence ID" value="NZ_UHFA01000002.1"/>
</dbReference>
<dbReference type="AlphaFoldDB" id="A0A380JBX4"/>
<name>A0A380JBX4_STRDO</name>
<evidence type="ECO:0000256" key="2">
    <source>
        <dbReference type="SAM" id="SignalP"/>
    </source>
</evidence>
<dbReference type="Gene3D" id="3.10.350.10">
    <property type="entry name" value="LysM domain"/>
    <property type="match status" value="1"/>
</dbReference>
<dbReference type="OrthoDB" id="117366at2"/>
<feature type="compositionally biased region" description="Low complexity" evidence="1">
    <location>
        <begin position="102"/>
        <end position="115"/>
    </location>
</feature>
<dbReference type="EMBL" id="UHFA01000002">
    <property type="protein sequence ID" value="SUN35373.1"/>
    <property type="molecule type" value="Genomic_DNA"/>
</dbReference>
<dbReference type="PANTHER" id="PTHR33734">
    <property type="entry name" value="LYSM DOMAIN-CONTAINING GPI-ANCHORED PROTEIN 2"/>
    <property type="match status" value="1"/>
</dbReference>
<dbReference type="GO" id="GO:0008932">
    <property type="term" value="F:lytic endotransglycosylase activity"/>
    <property type="evidence" value="ECO:0007669"/>
    <property type="project" value="TreeGrafter"/>
</dbReference>
<keyword evidence="5" id="KW-1185">Reference proteome</keyword>
<feature type="chain" id="PRO_5038403805" evidence="2">
    <location>
        <begin position="32"/>
        <end position="350"/>
    </location>
</feature>
<feature type="signal peptide" evidence="2">
    <location>
        <begin position="1"/>
        <end position="31"/>
    </location>
</feature>
<accession>A0A380JBX4</accession>
<proteinExistence type="predicted"/>
<evidence type="ECO:0000313" key="4">
    <source>
        <dbReference type="EMBL" id="SUN35373.1"/>
    </source>
</evidence>
<feature type="region of interest" description="Disordered" evidence="1">
    <location>
        <begin position="102"/>
        <end position="301"/>
    </location>
</feature>
<dbReference type="InterPro" id="IPR018392">
    <property type="entry name" value="LysM"/>
</dbReference>
<feature type="compositionally biased region" description="Polar residues" evidence="1">
    <location>
        <begin position="165"/>
        <end position="200"/>
    </location>
</feature>
<gene>
    <name evidence="4" type="primary">yocH</name>
    <name evidence="4" type="ORF">NCTC11391_00353</name>
</gene>